<organism evidence="1 2">
    <name type="scientific">Plasticicumulans lactativorans</name>
    <dbReference type="NCBI Taxonomy" id="1133106"/>
    <lineage>
        <taxon>Bacteria</taxon>
        <taxon>Pseudomonadati</taxon>
        <taxon>Pseudomonadota</taxon>
        <taxon>Gammaproteobacteria</taxon>
        <taxon>Candidatus Competibacteraceae</taxon>
        <taxon>Plasticicumulans</taxon>
    </lineage>
</organism>
<comment type="caution">
    <text evidence="1">The sequence shown here is derived from an EMBL/GenBank/DDBJ whole genome shotgun (WGS) entry which is preliminary data.</text>
</comment>
<proteinExistence type="predicted"/>
<dbReference type="RefSeq" id="WP_132545414.1">
    <property type="nucleotide sequence ID" value="NZ_SLWY01000026.1"/>
</dbReference>
<evidence type="ECO:0000313" key="1">
    <source>
        <dbReference type="EMBL" id="TCO77328.1"/>
    </source>
</evidence>
<dbReference type="Proteomes" id="UP000295765">
    <property type="component" value="Unassembled WGS sequence"/>
</dbReference>
<accession>A0A4R2L414</accession>
<dbReference type="AlphaFoldDB" id="A0A4R2L414"/>
<gene>
    <name evidence="1" type="ORF">EV699_12614</name>
</gene>
<keyword evidence="2" id="KW-1185">Reference proteome</keyword>
<dbReference type="EMBL" id="SLWY01000026">
    <property type="protein sequence ID" value="TCO77328.1"/>
    <property type="molecule type" value="Genomic_DNA"/>
</dbReference>
<protein>
    <submittedName>
        <fullName evidence="1">Uncharacterized protein</fullName>
    </submittedName>
</protein>
<reference evidence="1 2" key="1">
    <citation type="submission" date="2019-03" db="EMBL/GenBank/DDBJ databases">
        <title>Genomic Encyclopedia of Type Strains, Phase IV (KMG-IV): sequencing the most valuable type-strain genomes for metagenomic binning, comparative biology and taxonomic classification.</title>
        <authorList>
            <person name="Goeker M."/>
        </authorList>
    </citation>
    <scope>NUCLEOTIDE SEQUENCE [LARGE SCALE GENOMIC DNA]</scope>
    <source>
        <strain evidence="1 2">DSM 25287</strain>
    </source>
</reference>
<name>A0A4R2L414_9GAMM</name>
<sequence length="334" mass="36844">MAKLTDSIKQFSTGDLVICYYPPKKGATLHLTLYFTAKDNPRGKASAGFIHAGNDGVEFTPEAGYAEYGKVSGFLHVAPVNEVLRQEAARIAAIWGVEASATPYGSYPGTKDLGKDAAPLANRFQGMRATADLGEIPFDFTALARLLKWVQRAHTRAPLSKLRGITCAAFAAACYQTAAMYLYLRDLGALERVAGALKEIDALLGSKADLRKGLKVLIPADKSKTGKPVYQGQALRQHSNRPLQKDAATTMNKSSDELDLDTLYEYGKKALTDLDRQWLYVQIELLGISPYSARSLEAIIPDDVRFDVKYINSPLLTDRLERSNAWRRTPFDKY</sequence>
<evidence type="ECO:0000313" key="2">
    <source>
        <dbReference type="Proteomes" id="UP000295765"/>
    </source>
</evidence>